<gene>
    <name evidence="1" type="ORF">CWS01_09165</name>
</gene>
<protein>
    <submittedName>
        <fullName evidence="1">Fur-regulated basic protein FbpA</fullName>
    </submittedName>
</protein>
<dbReference type="AlphaFoldDB" id="A0A2N0Z3C2"/>
<evidence type="ECO:0000313" key="2">
    <source>
        <dbReference type="Proteomes" id="UP000233375"/>
    </source>
</evidence>
<reference evidence="1 2" key="1">
    <citation type="journal article" date="2003" name="Int. J. Syst. Evol. Microbiol.">
        <title>Bacillus nealsonii sp. nov., isolated from a spacecraft-assembly facility, whose spores are gamma-radiation resistant.</title>
        <authorList>
            <person name="Venkateswaran K."/>
            <person name="Kempf M."/>
            <person name="Chen F."/>
            <person name="Satomi M."/>
            <person name="Nicholson W."/>
            <person name="Kern R."/>
        </authorList>
    </citation>
    <scope>NUCLEOTIDE SEQUENCE [LARGE SCALE GENOMIC DNA]</scope>
    <source>
        <strain evidence="1 2">FO-92</strain>
    </source>
</reference>
<evidence type="ECO:0000313" key="1">
    <source>
        <dbReference type="EMBL" id="PKG24008.1"/>
    </source>
</evidence>
<dbReference type="Pfam" id="PF13076">
    <property type="entry name" value="Fur_reg_FbpA"/>
    <property type="match status" value="1"/>
</dbReference>
<sequence>MIEERKDFVIGELICFGITKLQDGRQLYEAQLGELEQLYIQQQVKQARKVVMEQVR</sequence>
<dbReference type="EMBL" id="PISE01000017">
    <property type="protein sequence ID" value="PKG24008.1"/>
    <property type="molecule type" value="Genomic_DNA"/>
</dbReference>
<comment type="caution">
    <text evidence="1">The sequence shown here is derived from an EMBL/GenBank/DDBJ whole genome shotgun (WGS) entry which is preliminary data.</text>
</comment>
<organism evidence="1 2">
    <name type="scientific">Niallia nealsonii</name>
    <dbReference type="NCBI Taxonomy" id="115979"/>
    <lineage>
        <taxon>Bacteria</taxon>
        <taxon>Bacillati</taxon>
        <taxon>Bacillota</taxon>
        <taxon>Bacilli</taxon>
        <taxon>Bacillales</taxon>
        <taxon>Bacillaceae</taxon>
        <taxon>Niallia</taxon>
    </lineage>
</organism>
<dbReference type="OrthoDB" id="2990660at2"/>
<dbReference type="Proteomes" id="UP000233375">
    <property type="component" value="Unassembled WGS sequence"/>
</dbReference>
<keyword evidence="2" id="KW-1185">Reference proteome</keyword>
<name>A0A2N0Z3C2_9BACI</name>
<accession>A0A2N0Z3C2</accession>
<proteinExistence type="predicted"/>
<dbReference type="InterPro" id="IPR025072">
    <property type="entry name" value="Fur_reg_FbpA"/>
</dbReference>